<dbReference type="HOGENOM" id="CLU_1226477_0_0_1"/>
<feature type="compositionally biased region" description="Polar residues" evidence="1">
    <location>
        <begin position="21"/>
        <end position="50"/>
    </location>
</feature>
<organism evidence="2">
    <name type="scientific">Oryza meridionalis</name>
    <dbReference type="NCBI Taxonomy" id="40149"/>
    <lineage>
        <taxon>Eukaryota</taxon>
        <taxon>Viridiplantae</taxon>
        <taxon>Streptophyta</taxon>
        <taxon>Embryophyta</taxon>
        <taxon>Tracheophyta</taxon>
        <taxon>Spermatophyta</taxon>
        <taxon>Magnoliopsida</taxon>
        <taxon>Liliopsida</taxon>
        <taxon>Poales</taxon>
        <taxon>Poaceae</taxon>
        <taxon>BOP clade</taxon>
        <taxon>Oryzoideae</taxon>
        <taxon>Oryzeae</taxon>
        <taxon>Oryzinae</taxon>
        <taxon>Oryza</taxon>
    </lineage>
</organism>
<name>A0A0E0C3W8_9ORYZ</name>
<protein>
    <submittedName>
        <fullName evidence="2">Uncharacterized protein</fullName>
    </submittedName>
</protein>
<evidence type="ECO:0000313" key="2">
    <source>
        <dbReference type="EnsemblPlants" id="OMERI01G19030.1"/>
    </source>
</evidence>
<sequence>MLHLPTLVASVEGHCCRACKTSSSDSASTVNHNAAQPETTSHIETQLQQTYGGGRRTMRQNAGNQLRTPPLPHQRAPWQRLEAAYPKKGGAPKKRGAGAAPPESTGRRTTEEEENQIWRERREGDAGAVLAASKPQQVGSPRAGPRQPAPEQLSVPTSPRRRSPSSPPPGLDVAGRDRGPPPAAASPAPRRLAAAGGNGEHGQDIAMVQKLRLLTTKCLTPVAGKD</sequence>
<evidence type="ECO:0000313" key="3">
    <source>
        <dbReference type="Proteomes" id="UP000008021"/>
    </source>
</evidence>
<dbReference type="AlphaFoldDB" id="A0A0E0C3W8"/>
<proteinExistence type="predicted"/>
<dbReference type="EnsemblPlants" id="OMERI01G19030.1">
    <property type="protein sequence ID" value="OMERI01G19030.1"/>
    <property type="gene ID" value="OMERI01G19030"/>
</dbReference>
<feature type="compositionally biased region" description="Low complexity" evidence="1">
    <location>
        <begin position="185"/>
        <end position="195"/>
    </location>
</feature>
<feature type="region of interest" description="Disordered" evidence="1">
    <location>
        <begin position="21"/>
        <end position="115"/>
    </location>
</feature>
<keyword evidence="3" id="KW-1185">Reference proteome</keyword>
<dbReference type="Gramene" id="OMERI01G19030.1">
    <property type="protein sequence ID" value="OMERI01G19030.1"/>
    <property type="gene ID" value="OMERI01G19030"/>
</dbReference>
<evidence type="ECO:0000256" key="1">
    <source>
        <dbReference type="SAM" id="MobiDB-lite"/>
    </source>
</evidence>
<dbReference type="Proteomes" id="UP000008021">
    <property type="component" value="Chromosome 1"/>
</dbReference>
<accession>A0A0E0C3W8</accession>
<reference evidence="2" key="1">
    <citation type="submission" date="2015-04" db="UniProtKB">
        <authorList>
            <consortium name="EnsemblPlants"/>
        </authorList>
    </citation>
    <scope>IDENTIFICATION</scope>
</reference>
<feature type="compositionally biased region" description="Basic and acidic residues" evidence="1">
    <location>
        <begin position="105"/>
        <end position="115"/>
    </location>
</feature>
<reference evidence="2" key="2">
    <citation type="submission" date="2018-05" db="EMBL/GenBank/DDBJ databases">
        <title>OmerRS3 (Oryza meridionalis Reference Sequence Version 3).</title>
        <authorList>
            <person name="Zhang J."/>
            <person name="Kudrna D."/>
            <person name="Lee S."/>
            <person name="Talag J."/>
            <person name="Welchert J."/>
            <person name="Wing R.A."/>
        </authorList>
    </citation>
    <scope>NUCLEOTIDE SEQUENCE [LARGE SCALE GENOMIC DNA]</scope>
    <source>
        <strain evidence="2">cv. OR44</strain>
    </source>
</reference>
<feature type="region of interest" description="Disordered" evidence="1">
    <location>
        <begin position="130"/>
        <end position="200"/>
    </location>
</feature>